<evidence type="ECO:0000259" key="5">
    <source>
        <dbReference type="Pfam" id="PF00296"/>
    </source>
</evidence>
<evidence type="ECO:0000313" key="6">
    <source>
        <dbReference type="EMBL" id="GAA2052805.1"/>
    </source>
</evidence>
<dbReference type="NCBIfam" id="TIGR03621">
    <property type="entry name" value="F420_MSMEG_2516"/>
    <property type="match status" value="1"/>
</dbReference>
<keyword evidence="2" id="KW-0288">FMN</keyword>
<dbReference type="InterPro" id="IPR019923">
    <property type="entry name" value="Lucif-like_OxRdtase_MSMEG_2516"/>
</dbReference>
<evidence type="ECO:0000256" key="2">
    <source>
        <dbReference type="ARBA" id="ARBA00022643"/>
    </source>
</evidence>
<organism evidence="6 7">
    <name type="scientific">Catenulispora yoronensis</name>
    <dbReference type="NCBI Taxonomy" id="450799"/>
    <lineage>
        <taxon>Bacteria</taxon>
        <taxon>Bacillati</taxon>
        <taxon>Actinomycetota</taxon>
        <taxon>Actinomycetes</taxon>
        <taxon>Catenulisporales</taxon>
        <taxon>Catenulisporaceae</taxon>
        <taxon>Catenulispora</taxon>
    </lineage>
</organism>
<reference evidence="7" key="1">
    <citation type="journal article" date="2019" name="Int. J. Syst. Evol. Microbiol.">
        <title>The Global Catalogue of Microorganisms (GCM) 10K type strain sequencing project: providing services to taxonomists for standard genome sequencing and annotation.</title>
        <authorList>
            <consortium name="The Broad Institute Genomics Platform"/>
            <consortium name="The Broad Institute Genome Sequencing Center for Infectious Disease"/>
            <person name="Wu L."/>
            <person name="Ma J."/>
        </authorList>
    </citation>
    <scope>NUCLEOTIDE SEQUENCE [LARGE SCALE GENOMIC DNA]</scope>
    <source>
        <strain evidence="7">JCM 16014</strain>
    </source>
</reference>
<proteinExistence type="predicted"/>
<dbReference type="Pfam" id="PF00296">
    <property type="entry name" value="Bac_luciferase"/>
    <property type="match status" value="1"/>
</dbReference>
<dbReference type="SUPFAM" id="SSF51679">
    <property type="entry name" value="Bacterial luciferase-like"/>
    <property type="match status" value="1"/>
</dbReference>
<protein>
    <submittedName>
        <fullName evidence="6">LLM class F420-dependent oxidoreductase</fullName>
    </submittedName>
</protein>
<keyword evidence="4" id="KW-0503">Monooxygenase</keyword>
<keyword evidence="1" id="KW-0285">Flavoprotein</keyword>
<dbReference type="Proteomes" id="UP001500751">
    <property type="component" value="Unassembled WGS sequence"/>
</dbReference>
<keyword evidence="3" id="KW-0560">Oxidoreductase</keyword>
<dbReference type="InterPro" id="IPR011251">
    <property type="entry name" value="Luciferase-like_dom"/>
</dbReference>
<name>A0ABP5GRT4_9ACTN</name>
<dbReference type="InterPro" id="IPR036661">
    <property type="entry name" value="Luciferase-like_sf"/>
</dbReference>
<sequence>MMAAMRPFRFLATFDDTNDLAKLPELARRAEAIGCDSFVIPDHLMYPAPLLPLATVAAATERLRVGTFVLNVCLRHPAVLAQELATLDALSGGRLDIGIGAGWNKPEHDAIGIPFEPVGVRLKRLAEAITILKGCFAEGPFSFSGEHYTITDFDAAPAPVQRPHPPFFVGGGGKRLLTLAGREAQIIGLAPRIIPGDEPGLDAPSITVAATEEKIGWIREAAGDRFDEIELNTYPTGGPIVVTGDTRGEVQRRVDQIRTRTGVELTFDEVLESPHVFIGSTREIADKIVALRETLGISSFLVDDLTALEPVIEELAGQ</sequence>
<feature type="domain" description="Luciferase-like" evidence="5">
    <location>
        <begin position="16"/>
        <end position="210"/>
    </location>
</feature>
<evidence type="ECO:0000256" key="4">
    <source>
        <dbReference type="ARBA" id="ARBA00023033"/>
    </source>
</evidence>
<dbReference type="PANTHER" id="PTHR42847:SF4">
    <property type="entry name" value="ALKANESULFONATE MONOOXYGENASE-RELATED"/>
    <property type="match status" value="1"/>
</dbReference>
<dbReference type="PANTHER" id="PTHR42847">
    <property type="entry name" value="ALKANESULFONATE MONOOXYGENASE"/>
    <property type="match status" value="1"/>
</dbReference>
<keyword evidence="7" id="KW-1185">Reference proteome</keyword>
<dbReference type="Gene3D" id="3.20.20.30">
    <property type="entry name" value="Luciferase-like domain"/>
    <property type="match status" value="1"/>
</dbReference>
<gene>
    <name evidence="6" type="ORF">GCM10009839_70520</name>
</gene>
<accession>A0ABP5GRT4</accession>
<dbReference type="EMBL" id="BAAAQN010000055">
    <property type="protein sequence ID" value="GAA2052805.1"/>
    <property type="molecule type" value="Genomic_DNA"/>
</dbReference>
<evidence type="ECO:0000313" key="7">
    <source>
        <dbReference type="Proteomes" id="UP001500751"/>
    </source>
</evidence>
<dbReference type="InterPro" id="IPR050172">
    <property type="entry name" value="SsuD_RutA_monooxygenase"/>
</dbReference>
<comment type="caution">
    <text evidence="6">The sequence shown here is derived from an EMBL/GenBank/DDBJ whole genome shotgun (WGS) entry which is preliminary data.</text>
</comment>
<evidence type="ECO:0000256" key="1">
    <source>
        <dbReference type="ARBA" id="ARBA00022630"/>
    </source>
</evidence>
<evidence type="ECO:0000256" key="3">
    <source>
        <dbReference type="ARBA" id="ARBA00023002"/>
    </source>
</evidence>